<dbReference type="Proteomes" id="UP001281410">
    <property type="component" value="Unassembled WGS sequence"/>
</dbReference>
<evidence type="ECO:0000313" key="2">
    <source>
        <dbReference type="Proteomes" id="UP001281410"/>
    </source>
</evidence>
<accession>A0AAE0A9N2</accession>
<name>A0AAE0A9N2_9ROSI</name>
<organism evidence="1 2">
    <name type="scientific">Dipteronia sinensis</name>
    <dbReference type="NCBI Taxonomy" id="43782"/>
    <lineage>
        <taxon>Eukaryota</taxon>
        <taxon>Viridiplantae</taxon>
        <taxon>Streptophyta</taxon>
        <taxon>Embryophyta</taxon>
        <taxon>Tracheophyta</taxon>
        <taxon>Spermatophyta</taxon>
        <taxon>Magnoliopsida</taxon>
        <taxon>eudicotyledons</taxon>
        <taxon>Gunneridae</taxon>
        <taxon>Pentapetalae</taxon>
        <taxon>rosids</taxon>
        <taxon>malvids</taxon>
        <taxon>Sapindales</taxon>
        <taxon>Sapindaceae</taxon>
        <taxon>Hippocastanoideae</taxon>
        <taxon>Acereae</taxon>
        <taxon>Dipteronia</taxon>
    </lineage>
</organism>
<dbReference type="AlphaFoldDB" id="A0AAE0A9N2"/>
<protein>
    <submittedName>
        <fullName evidence="1">Uncharacterized protein</fullName>
    </submittedName>
</protein>
<gene>
    <name evidence="1" type="ORF">Dsin_019922</name>
</gene>
<dbReference type="EMBL" id="JANJYJ010000006">
    <property type="protein sequence ID" value="KAK3205876.1"/>
    <property type="molecule type" value="Genomic_DNA"/>
</dbReference>
<comment type="caution">
    <text evidence="1">The sequence shown here is derived from an EMBL/GenBank/DDBJ whole genome shotgun (WGS) entry which is preliminary data.</text>
</comment>
<keyword evidence="2" id="KW-1185">Reference proteome</keyword>
<evidence type="ECO:0000313" key="1">
    <source>
        <dbReference type="EMBL" id="KAK3205876.1"/>
    </source>
</evidence>
<feature type="non-terminal residue" evidence="1">
    <location>
        <position position="1"/>
    </location>
</feature>
<sequence length="69" mass="7983">QMKKDKKYFLERLSCGISRMKRNKSIEQLRGPKSLILQKRTSTTTTVSVTYDEMIPGSPDEDDLFSIEL</sequence>
<reference evidence="1" key="1">
    <citation type="journal article" date="2023" name="Plant J.">
        <title>Genome sequences and population genomics provide insights into the demographic history, inbreeding, and mutation load of two 'living fossil' tree species of Dipteronia.</title>
        <authorList>
            <person name="Feng Y."/>
            <person name="Comes H.P."/>
            <person name="Chen J."/>
            <person name="Zhu S."/>
            <person name="Lu R."/>
            <person name="Zhang X."/>
            <person name="Li P."/>
            <person name="Qiu J."/>
            <person name="Olsen K.M."/>
            <person name="Qiu Y."/>
        </authorList>
    </citation>
    <scope>NUCLEOTIDE SEQUENCE</scope>
    <source>
        <strain evidence="1">NBL</strain>
    </source>
</reference>
<proteinExistence type="predicted"/>